<dbReference type="Proteomes" id="UP000507245">
    <property type="component" value="Unassembled WGS sequence"/>
</dbReference>
<evidence type="ECO:0000313" key="2">
    <source>
        <dbReference type="Proteomes" id="UP000507245"/>
    </source>
</evidence>
<evidence type="ECO:0000313" key="1">
    <source>
        <dbReference type="EMBL" id="CAB4305060.1"/>
    </source>
</evidence>
<gene>
    <name evidence="1" type="ORF">ORAREDHAP_LOCUS22916</name>
</gene>
<reference evidence="2" key="1">
    <citation type="journal article" date="2020" name="Genome Biol.">
        <title>Gamete binning: chromosome-level and haplotype-resolved genome assembly enabled by high-throughput single-cell sequencing of gamete genomes.</title>
        <authorList>
            <person name="Campoy J.A."/>
            <person name="Sun H."/>
            <person name="Goel M."/>
            <person name="Jiao W.-B."/>
            <person name="Folz-Donahue K."/>
            <person name="Wang N."/>
            <person name="Rubio M."/>
            <person name="Liu C."/>
            <person name="Kukat C."/>
            <person name="Ruiz D."/>
            <person name="Huettel B."/>
            <person name="Schneeberger K."/>
        </authorList>
    </citation>
    <scope>NUCLEOTIDE SEQUENCE [LARGE SCALE GENOMIC DNA]</scope>
    <source>
        <strain evidence="2">cv. Rojo Pasion</strain>
    </source>
</reference>
<name>A0A6J5WTQ4_PRUAR</name>
<keyword evidence="2" id="KW-1185">Reference proteome</keyword>
<accession>A0A6J5WTQ4</accession>
<organism evidence="1 2">
    <name type="scientific">Prunus armeniaca</name>
    <name type="common">Apricot</name>
    <name type="synonym">Armeniaca vulgaris</name>
    <dbReference type="NCBI Taxonomy" id="36596"/>
    <lineage>
        <taxon>Eukaryota</taxon>
        <taxon>Viridiplantae</taxon>
        <taxon>Streptophyta</taxon>
        <taxon>Embryophyta</taxon>
        <taxon>Tracheophyta</taxon>
        <taxon>Spermatophyta</taxon>
        <taxon>Magnoliopsida</taxon>
        <taxon>eudicotyledons</taxon>
        <taxon>Gunneridae</taxon>
        <taxon>Pentapetalae</taxon>
        <taxon>rosids</taxon>
        <taxon>fabids</taxon>
        <taxon>Rosales</taxon>
        <taxon>Rosaceae</taxon>
        <taxon>Amygdaloideae</taxon>
        <taxon>Amygdaleae</taxon>
        <taxon>Prunus</taxon>
    </lineage>
</organism>
<dbReference type="AlphaFoldDB" id="A0A6J5WTQ4"/>
<sequence length="61" mass="6764">MLSTTVQEKLGTVRSFPSCYDYRAYAKAAAVISELQVDQHVRVAHSSSVPGFHVTRNHDNS</sequence>
<dbReference type="EMBL" id="CAEKKB010000003">
    <property type="protein sequence ID" value="CAB4305060.1"/>
    <property type="molecule type" value="Genomic_DNA"/>
</dbReference>
<proteinExistence type="predicted"/>
<protein>
    <submittedName>
        <fullName evidence="1">Uncharacterized protein</fullName>
    </submittedName>
</protein>